<comment type="caution">
    <text evidence="3">The sequence shown here is derived from an EMBL/GenBank/DDBJ whole genome shotgun (WGS) entry which is preliminary data.</text>
</comment>
<dbReference type="Proteomes" id="UP000829196">
    <property type="component" value="Unassembled WGS sequence"/>
</dbReference>
<evidence type="ECO:0008006" key="5">
    <source>
        <dbReference type="Google" id="ProtNLM"/>
    </source>
</evidence>
<evidence type="ECO:0000313" key="4">
    <source>
        <dbReference type="Proteomes" id="UP000829196"/>
    </source>
</evidence>
<evidence type="ECO:0000256" key="1">
    <source>
        <dbReference type="ARBA" id="ARBA00022737"/>
    </source>
</evidence>
<dbReference type="FunFam" id="1.25.40.10:FF:000073">
    <property type="entry name" value="Pentatricopeptide repeat-containing protein chloroplastic"/>
    <property type="match status" value="1"/>
</dbReference>
<proteinExistence type="predicted"/>
<accession>A0A8T3ACK6</accession>
<dbReference type="InterPro" id="IPR002885">
    <property type="entry name" value="PPR_rpt"/>
</dbReference>
<name>A0A8T3ACK6_DENNO</name>
<feature type="repeat" description="PPR" evidence="2">
    <location>
        <begin position="306"/>
        <end position="340"/>
    </location>
</feature>
<dbReference type="NCBIfam" id="TIGR00756">
    <property type="entry name" value="PPR"/>
    <property type="match status" value="3"/>
</dbReference>
<organism evidence="3 4">
    <name type="scientific">Dendrobium nobile</name>
    <name type="common">Orchid</name>
    <dbReference type="NCBI Taxonomy" id="94219"/>
    <lineage>
        <taxon>Eukaryota</taxon>
        <taxon>Viridiplantae</taxon>
        <taxon>Streptophyta</taxon>
        <taxon>Embryophyta</taxon>
        <taxon>Tracheophyta</taxon>
        <taxon>Spermatophyta</taxon>
        <taxon>Magnoliopsida</taxon>
        <taxon>Liliopsida</taxon>
        <taxon>Asparagales</taxon>
        <taxon>Orchidaceae</taxon>
        <taxon>Epidendroideae</taxon>
        <taxon>Malaxideae</taxon>
        <taxon>Dendrobiinae</taxon>
        <taxon>Dendrobium</taxon>
    </lineage>
</organism>
<dbReference type="Gene3D" id="1.25.40.10">
    <property type="entry name" value="Tetratricopeptide repeat domain"/>
    <property type="match status" value="4"/>
</dbReference>
<sequence length="589" mass="65625">MPLHSFLSEYSTRFPLPASALLLFSRLFSSSLSPEIEAEHFSRLLQRCARTSNHRLGAAIHSLLFKSSLLSSSLFLQNHLLNMYLKSCADVSLPLQLFDEMPQHNLVSWSVAIAGLVQSGHAHQALSFFNQMLRCGTRPNEFALVSALHAGSLSGGPSQARQVFSQVIRLGFESNAFLINAFLMALIRNKVFEEAVELFEKCLIRDVVTWNSMIAGYLQFDCVKVWDLWLQMNLEGVSPDEYTFSSVLTGLATSLSLNNGLKVHAQLVKYGFNDEICVGNSLLHMYIKNQNLADGFKVFNQMPEKDVAAWTQMASGCLHCGQPSEAIEIIKLMKAAGISPNKFTLATELNACASLSSLEQGKKVHGFRIKLGVEVDECVDNALVDMYSKCGSMKDASSVFWFMRERSVISWTTVIMGFAQNGFALEAIEVFELMISFNAKPNYITLICVLYACSQGGFVDEGWNYFISMVNDYGIWPGEDHYCCMVDLLGKAGKLREAEDLILGMPFQPSVLVWQTLLGACRLHGELEIGKRAAENVLAIEKKDPSTYVLLSNMLAKTRNWDGVKRVRELMECSEVKRVPGSSWTLPLL</sequence>
<dbReference type="PANTHER" id="PTHR47926:SF349">
    <property type="entry name" value="(WILD MALAYSIAN BANANA) HYPOTHETICAL PROTEIN"/>
    <property type="match status" value="1"/>
</dbReference>
<dbReference type="OrthoDB" id="185373at2759"/>
<dbReference type="InterPro" id="IPR046848">
    <property type="entry name" value="E_motif"/>
</dbReference>
<keyword evidence="4" id="KW-1185">Reference proteome</keyword>
<feature type="repeat" description="PPR" evidence="2">
    <location>
        <begin position="407"/>
        <end position="441"/>
    </location>
</feature>
<keyword evidence="1" id="KW-0677">Repeat</keyword>
<dbReference type="Pfam" id="PF01535">
    <property type="entry name" value="PPR"/>
    <property type="match status" value="6"/>
</dbReference>
<gene>
    <name evidence="3" type="ORF">KFK09_023650</name>
</gene>
<dbReference type="InterPro" id="IPR046960">
    <property type="entry name" value="PPR_At4g14850-like_plant"/>
</dbReference>
<feature type="repeat" description="PPR" evidence="2">
    <location>
        <begin position="105"/>
        <end position="139"/>
    </location>
</feature>
<dbReference type="Pfam" id="PF13041">
    <property type="entry name" value="PPR_2"/>
    <property type="match status" value="1"/>
</dbReference>
<dbReference type="SMR" id="A0A8T3ACK6"/>
<dbReference type="PROSITE" id="PS51375">
    <property type="entry name" value="PPR"/>
    <property type="match status" value="3"/>
</dbReference>
<protein>
    <recommendedName>
        <fullName evidence="5">Pentatricopeptide repeat-containing protein</fullName>
    </recommendedName>
</protein>
<dbReference type="EMBL" id="JAGYWB010000017">
    <property type="protein sequence ID" value="KAI0493532.1"/>
    <property type="molecule type" value="Genomic_DNA"/>
</dbReference>
<dbReference type="GO" id="GO:0009451">
    <property type="term" value="P:RNA modification"/>
    <property type="evidence" value="ECO:0007669"/>
    <property type="project" value="InterPro"/>
</dbReference>
<dbReference type="AlphaFoldDB" id="A0A8T3ACK6"/>
<dbReference type="InterPro" id="IPR011990">
    <property type="entry name" value="TPR-like_helical_dom_sf"/>
</dbReference>
<reference evidence="3" key="1">
    <citation type="journal article" date="2022" name="Front. Genet.">
        <title>Chromosome-Scale Assembly of the Dendrobium nobile Genome Provides Insights Into the Molecular Mechanism of the Biosynthesis of the Medicinal Active Ingredient of Dendrobium.</title>
        <authorList>
            <person name="Xu Q."/>
            <person name="Niu S.-C."/>
            <person name="Li K.-L."/>
            <person name="Zheng P.-J."/>
            <person name="Zhang X.-J."/>
            <person name="Jia Y."/>
            <person name="Liu Y."/>
            <person name="Niu Y.-X."/>
            <person name="Yu L.-H."/>
            <person name="Chen D.-F."/>
            <person name="Zhang G.-Q."/>
        </authorList>
    </citation>
    <scope>NUCLEOTIDE SEQUENCE</scope>
    <source>
        <tissue evidence="3">Leaf</tissue>
    </source>
</reference>
<dbReference type="Pfam" id="PF20431">
    <property type="entry name" value="E_motif"/>
    <property type="match status" value="1"/>
</dbReference>
<dbReference type="PANTHER" id="PTHR47926">
    <property type="entry name" value="PENTATRICOPEPTIDE REPEAT-CONTAINING PROTEIN"/>
    <property type="match status" value="1"/>
</dbReference>
<dbReference type="FunFam" id="1.25.40.10:FF:001681">
    <property type="entry name" value="Pentatricopeptide repeat-containing protein At4g33170 family"/>
    <property type="match status" value="1"/>
</dbReference>
<evidence type="ECO:0000313" key="3">
    <source>
        <dbReference type="EMBL" id="KAI0493532.1"/>
    </source>
</evidence>
<evidence type="ECO:0000256" key="2">
    <source>
        <dbReference type="PROSITE-ProRule" id="PRU00708"/>
    </source>
</evidence>
<dbReference type="GO" id="GO:0003723">
    <property type="term" value="F:RNA binding"/>
    <property type="evidence" value="ECO:0007669"/>
    <property type="project" value="InterPro"/>
</dbReference>